<keyword evidence="3" id="KW-0255">Endonuclease</keyword>
<dbReference type="PANTHER" id="PTHR34477">
    <property type="entry name" value="UPF0213 PROTEIN YHBQ"/>
    <property type="match status" value="1"/>
</dbReference>
<keyword evidence="4" id="KW-1185">Reference proteome</keyword>
<dbReference type="PANTHER" id="PTHR34477:SF5">
    <property type="entry name" value="BSL5627 PROTEIN"/>
    <property type="match status" value="1"/>
</dbReference>
<dbReference type="SMART" id="SM00465">
    <property type="entry name" value="GIYc"/>
    <property type="match status" value="1"/>
</dbReference>
<dbReference type="InterPro" id="IPR000305">
    <property type="entry name" value="GIY-YIG_endonuc"/>
</dbReference>
<dbReference type="SUPFAM" id="SSF82771">
    <property type="entry name" value="GIY-YIG endonuclease"/>
    <property type="match status" value="1"/>
</dbReference>
<name>A0A316HD88_9SPHI</name>
<dbReference type="RefSeq" id="WP_109608015.1">
    <property type="nucleotide sequence ID" value="NZ_QGHA01000003.1"/>
</dbReference>
<sequence>MWNHNYYVYITTNSNRTVLYIGVTNDIAVRVSQHHENKGTQKSFTGKYYCYHLVYYEHFTHIEHAIAREKEIKKWRREKKEALIASTNPTWTFLNDSVIN</sequence>
<dbReference type="EMBL" id="QGHA01000003">
    <property type="protein sequence ID" value="PWK78488.1"/>
    <property type="molecule type" value="Genomic_DNA"/>
</dbReference>
<comment type="similarity">
    <text evidence="1">Belongs to the UPF0213 family.</text>
</comment>
<gene>
    <name evidence="3" type="ORF">LX99_02332</name>
</gene>
<dbReference type="PROSITE" id="PS50164">
    <property type="entry name" value="GIY_YIG"/>
    <property type="match status" value="1"/>
</dbReference>
<keyword evidence="3" id="KW-0378">Hydrolase</keyword>
<accession>A0A316HD88</accession>
<dbReference type="InterPro" id="IPR050190">
    <property type="entry name" value="UPF0213_domain"/>
</dbReference>
<dbReference type="GO" id="GO:0004519">
    <property type="term" value="F:endonuclease activity"/>
    <property type="evidence" value="ECO:0007669"/>
    <property type="project" value="UniProtKB-KW"/>
</dbReference>
<proteinExistence type="inferred from homology"/>
<reference evidence="3 4" key="1">
    <citation type="submission" date="2018-05" db="EMBL/GenBank/DDBJ databases">
        <title>Genomic Encyclopedia of Archaeal and Bacterial Type Strains, Phase II (KMG-II): from individual species to whole genera.</title>
        <authorList>
            <person name="Goeker M."/>
        </authorList>
    </citation>
    <scope>NUCLEOTIDE SEQUENCE [LARGE SCALE GENOMIC DNA]</scope>
    <source>
        <strain evidence="3 4">DSM 19975</strain>
    </source>
</reference>
<dbReference type="AlphaFoldDB" id="A0A316HD88"/>
<dbReference type="CDD" id="cd10448">
    <property type="entry name" value="GIY-YIG_unchar_3"/>
    <property type="match status" value="1"/>
</dbReference>
<evidence type="ECO:0000256" key="1">
    <source>
        <dbReference type="ARBA" id="ARBA00007435"/>
    </source>
</evidence>
<dbReference type="Gene3D" id="3.40.1440.10">
    <property type="entry name" value="GIY-YIG endonuclease"/>
    <property type="match status" value="1"/>
</dbReference>
<evidence type="ECO:0000259" key="2">
    <source>
        <dbReference type="PROSITE" id="PS50164"/>
    </source>
</evidence>
<protein>
    <submittedName>
        <fullName evidence="3">Putative endonuclease</fullName>
    </submittedName>
</protein>
<dbReference type="Proteomes" id="UP000245678">
    <property type="component" value="Unassembled WGS sequence"/>
</dbReference>
<keyword evidence="3" id="KW-0540">Nuclease</keyword>
<dbReference type="InterPro" id="IPR035901">
    <property type="entry name" value="GIY-YIG_endonuc_sf"/>
</dbReference>
<evidence type="ECO:0000313" key="4">
    <source>
        <dbReference type="Proteomes" id="UP000245678"/>
    </source>
</evidence>
<feature type="domain" description="GIY-YIG" evidence="2">
    <location>
        <begin position="4"/>
        <end position="82"/>
    </location>
</feature>
<comment type="caution">
    <text evidence="3">The sequence shown here is derived from an EMBL/GenBank/DDBJ whole genome shotgun (WGS) entry which is preliminary data.</text>
</comment>
<organism evidence="3 4">
    <name type="scientific">Mucilaginibacter oryzae</name>
    <dbReference type="NCBI Taxonomy" id="468058"/>
    <lineage>
        <taxon>Bacteria</taxon>
        <taxon>Pseudomonadati</taxon>
        <taxon>Bacteroidota</taxon>
        <taxon>Sphingobacteriia</taxon>
        <taxon>Sphingobacteriales</taxon>
        <taxon>Sphingobacteriaceae</taxon>
        <taxon>Mucilaginibacter</taxon>
    </lineage>
</organism>
<dbReference type="Pfam" id="PF01541">
    <property type="entry name" value="GIY-YIG"/>
    <property type="match status" value="1"/>
</dbReference>
<evidence type="ECO:0000313" key="3">
    <source>
        <dbReference type="EMBL" id="PWK78488.1"/>
    </source>
</evidence>